<evidence type="ECO:0000313" key="3">
    <source>
        <dbReference type="Proteomes" id="UP000003732"/>
    </source>
</evidence>
<keyword evidence="1" id="KW-0472">Membrane</keyword>
<accession>F1YYZ0</accession>
<organism evidence="2 3">
    <name type="scientific">Streptococcus parauberis NCFD 2020</name>
    <dbReference type="NCBI Taxonomy" id="873447"/>
    <lineage>
        <taxon>Bacteria</taxon>
        <taxon>Bacillati</taxon>
        <taxon>Bacillota</taxon>
        <taxon>Bacilli</taxon>
        <taxon>Lactobacillales</taxon>
        <taxon>Streptococcaceae</taxon>
        <taxon>Streptococcus</taxon>
    </lineage>
</organism>
<gene>
    <name evidence="2" type="ORF">SPB_0390</name>
</gene>
<name>F1YYZ0_9STRE</name>
<evidence type="ECO:0000313" key="2">
    <source>
        <dbReference type="EMBL" id="EGE54978.1"/>
    </source>
</evidence>
<dbReference type="RefSeq" id="WP_003105827.1">
    <property type="nucleotide sequence ID" value="NZ_AEUT02000001.1"/>
</dbReference>
<dbReference type="GeneID" id="93796117"/>
<dbReference type="Proteomes" id="UP000003732">
    <property type="component" value="Unassembled WGS sequence"/>
</dbReference>
<dbReference type="EMBL" id="AEUT02000001">
    <property type="protein sequence ID" value="EGE54978.1"/>
    <property type="molecule type" value="Genomic_DNA"/>
</dbReference>
<protein>
    <submittedName>
        <fullName evidence="2">Uncharacterized protein</fullName>
    </submittedName>
</protein>
<dbReference type="HOGENOM" id="CLU_3222745_0_0_9"/>
<dbReference type="AlphaFoldDB" id="F1YYZ0"/>
<feature type="transmembrane region" description="Helical" evidence="1">
    <location>
        <begin position="24"/>
        <end position="41"/>
    </location>
</feature>
<evidence type="ECO:0000256" key="1">
    <source>
        <dbReference type="SAM" id="Phobius"/>
    </source>
</evidence>
<proteinExistence type="predicted"/>
<keyword evidence="1" id="KW-0812">Transmembrane</keyword>
<comment type="caution">
    <text evidence="2">The sequence shown here is derived from an EMBL/GenBank/DDBJ whole genome shotgun (WGS) entry which is preliminary data.</text>
</comment>
<sequence length="44" mass="4812">MKLSLVFLIITFSPEFTLGDLIDFGGAFLGVIGAFLVARYSEKN</sequence>
<keyword evidence="1" id="KW-1133">Transmembrane helix</keyword>
<reference evidence="2 3" key="1">
    <citation type="submission" date="2011-02" db="EMBL/GenBank/DDBJ databases">
        <authorList>
            <person name="Stanhope M.J."/>
            <person name="Durkin A.S."/>
            <person name="Hostetler J."/>
            <person name="Kim M."/>
            <person name="Radune D."/>
            <person name="Singh I."/>
            <person name="Town C.D."/>
        </authorList>
    </citation>
    <scope>NUCLEOTIDE SEQUENCE [LARGE SCALE GENOMIC DNA]</scope>
    <source>
        <strain evidence="2 3">NCFD 2020</strain>
    </source>
</reference>